<accession>A0ABN2GMG9</accession>
<sequence length="106" mass="11467">MERLHVFHPSPEAASGQNAGLIVAAAAVENFSEEVLDVHRSGDEPTCRIRGYVPGTLRCSKGDVGEHLDAAVIVEFVVERLVPWCGTWCVRSPVVDDAESDGRLIP</sequence>
<protein>
    <submittedName>
        <fullName evidence="1">Uncharacterized protein</fullName>
    </submittedName>
</protein>
<organism evidence="1 2">
    <name type="scientific">Fodinicola feengrottensis</name>
    <dbReference type="NCBI Taxonomy" id="435914"/>
    <lineage>
        <taxon>Bacteria</taxon>
        <taxon>Bacillati</taxon>
        <taxon>Actinomycetota</taxon>
        <taxon>Actinomycetes</taxon>
        <taxon>Mycobacteriales</taxon>
        <taxon>Fodinicola</taxon>
    </lineage>
</organism>
<reference evidence="1 2" key="1">
    <citation type="journal article" date="2019" name="Int. J. Syst. Evol. Microbiol.">
        <title>The Global Catalogue of Microorganisms (GCM) 10K type strain sequencing project: providing services to taxonomists for standard genome sequencing and annotation.</title>
        <authorList>
            <consortium name="The Broad Institute Genomics Platform"/>
            <consortium name="The Broad Institute Genome Sequencing Center for Infectious Disease"/>
            <person name="Wu L."/>
            <person name="Ma J."/>
        </authorList>
    </citation>
    <scope>NUCLEOTIDE SEQUENCE [LARGE SCALE GENOMIC DNA]</scope>
    <source>
        <strain evidence="1 2">JCM 14718</strain>
    </source>
</reference>
<gene>
    <name evidence="1" type="ORF">GCM10009765_23490</name>
</gene>
<evidence type="ECO:0000313" key="2">
    <source>
        <dbReference type="Proteomes" id="UP001500618"/>
    </source>
</evidence>
<name>A0ABN2GMG9_9ACTN</name>
<evidence type="ECO:0000313" key="1">
    <source>
        <dbReference type="EMBL" id="GAA1673459.1"/>
    </source>
</evidence>
<dbReference type="RefSeq" id="WP_163568861.1">
    <property type="nucleotide sequence ID" value="NZ_WOTO01000016.1"/>
</dbReference>
<dbReference type="EMBL" id="BAAANY010000008">
    <property type="protein sequence ID" value="GAA1673459.1"/>
    <property type="molecule type" value="Genomic_DNA"/>
</dbReference>
<comment type="caution">
    <text evidence="1">The sequence shown here is derived from an EMBL/GenBank/DDBJ whole genome shotgun (WGS) entry which is preliminary data.</text>
</comment>
<proteinExistence type="predicted"/>
<keyword evidence="2" id="KW-1185">Reference proteome</keyword>
<dbReference type="Proteomes" id="UP001500618">
    <property type="component" value="Unassembled WGS sequence"/>
</dbReference>